<proteinExistence type="predicted"/>
<dbReference type="Proteomes" id="UP000214646">
    <property type="component" value="Unassembled WGS sequence"/>
</dbReference>
<reference evidence="2" key="1">
    <citation type="submission" date="2017-06" db="EMBL/GenBank/DDBJ databases">
        <title>Genome analysis of Fimbriiglobus ruber SP5, the first member of the order Planctomycetales with confirmed chitinolytic capability.</title>
        <authorList>
            <person name="Ravin N.V."/>
            <person name="Rakitin A.L."/>
            <person name="Ivanova A.A."/>
            <person name="Beletsky A.V."/>
            <person name="Kulichevskaya I.S."/>
            <person name="Mardanov A.V."/>
            <person name="Dedysh S.N."/>
        </authorList>
    </citation>
    <scope>NUCLEOTIDE SEQUENCE [LARGE SCALE GENOMIC DNA]</scope>
    <source>
        <strain evidence="2">SP5</strain>
    </source>
</reference>
<gene>
    <name evidence="1" type="ORF">FRUB_00322</name>
</gene>
<keyword evidence="2" id="KW-1185">Reference proteome</keyword>
<name>A0A225E070_9BACT</name>
<accession>A0A225E070</accession>
<evidence type="ECO:0000313" key="2">
    <source>
        <dbReference type="Proteomes" id="UP000214646"/>
    </source>
</evidence>
<sequence length="39" mass="4471">MRLVTSTVTGLDPMYWADQTLLTELEGNCAIWFKRDVPV</sequence>
<evidence type="ECO:0000313" key="1">
    <source>
        <dbReference type="EMBL" id="OWK46623.1"/>
    </source>
</evidence>
<dbReference type="EMBL" id="NIDE01000001">
    <property type="protein sequence ID" value="OWK46623.1"/>
    <property type="molecule type" value="Genomic_DNA"/>
</dbReference>
<comment type="caution">
    <text evidence="1">The sequence shown here is derived from an EMBL/GenBank/DDBJ whole genome shotgun (WGS) entry which is preliminary data.</text>
</comment>
<dbReference type="AlphaFoldDB" id="A0A225E070"/>
<protein>
    <submittedName>
        <fullName evidence="1">Uncharacterized protein</fullName>
    </submittedName>
</protein>
<organism evidence="1 2">
    <name type="scientific">Fimbriiglobus ruber</name>
    <dbReference type="NCBI Taxonomy" id="1908690"/>
    <lineage>
        <taxon>Bacteria</taxon>
        <taxon>Pseudomonadati</taxon>
        <taxon>Planctomycetota</taxon>
        <taxon>Planctomycetia</taxon>
        <taxon>Gemmatales</taxon>
        <taxon>Gemmataceae</taxon>
        <taxon>Fimbriiglobus</taxon>
    </lineage>
</organism>